<feature type="chain" id="PRO_5002709668" evidence="4">
    <location>
        <begin position="23"/>
        <end position="403"/>
    </location>
</feature>
<keyword evidence="3" id="KW-0813">Transport</keyword>
<keyword evidence="7" id="KW-1185">Reference proteome</keyword>
<dbReference type="SUPFAM" id="SSF53822">
    <property type="entry name" value="Periplasmic binding protein-like I"/>
    <property type="match status" value="1"/>
</dbReference>
<dbReference type="eggNOG" id="COG0683">
    <property type="taxonomic scope" value="Bacteria"/>
</dbReference>
<dbReference type="InterPro" id="IPR028082">
    <property type="entry name" value="Peripla_BP_I"/>
</dbReference>
<dbReference type="AlphaFoldDB" id="A7HUK3"/>
<dbReference type="EMBL" id="CP000774">
    <property type="protein sequence ID" value="ABS63586.1"/>
    <property type="molecule type" value="Genomic_DNA"/>
</dbReference>
<feature type="signal peptide" evidence="4">
    <location>
        <begin position="1"/>
        <end position="22"/>
    </location>
</feature>
<dbReference type="InterPro" id="IPR051010">
    <property type="entry name" value="BCAA_transport"/>
</dbReference>
<dbReference type="PANTHER" id="PTHR30483:SF37">
    <property type="entry name" value="ABC TRANSPORTER SUBSTRATE-BINDING PROTEIN"/>
    <property type="match status" value="1"/>
</dbReference>
<feature type="domain" description="Leucine-binding protein" evidence="5">
    <location>
        <begin position="27"/>
        <end position="378"/>
    </location>
</feature>
<keyword evidence="3" id="KW-0029">Amino-acid transport</keyword>
<evidence type="ECO:0000256" key="2">
    <source>
        <dbReference type="ARBA" id="ARBA00022729"/>
    </source>
</evidence>
<dbReference type="HOGENOM" id="CLU_027128_4_1_5"/>
<dbReference type="Gene3D" id="3.40.50.2300">
    <property type="match status" value="2"/>
</dbReference>
<dbReference type="CDD" id="cd06338">
    <property type="entry name" value="PBP1_ABC_ligand_binding-like"/>
    <property type="match status" value="1"/>
</dbReference>
<comment type="similarity">
    <text evidence="1">Belongs to the leucine-binding protein family.</text>
</comment>
<dbReference type="STRING" id="402881.Plav_1972"/>
<dbReference type="RefSeq" id="WP_012110882.1">
    <property type="nucleotide sequence ID" value="NC_009719.1"/>
</dbReference>
<dbReference type="PANTHER" id="PTHR30483">
    <property type="entry name" value="LEUCINE-SPECIFIC-BINDING PROTEIN"/>
    <property type="match status" value="1"/>
</dbReference>
<protein>
    <submittedName>
        <fullName evidence="6">Extracellular ligand-binding receptor</fullName>
    </submittedName>
</protein>
<proteinExistence type="inferred from homology"/>
<dbReference type="GO" id="GO:0006865">
    <property type="term" value="P:amino acid transport"/>
    <property type="evidence" value="ECO:0007669"/>
    <property type="project" value="UniProtKB-KW"/>
</dbReference>
<organism evidence="6 7">
    <name type="scientific">Parvibaculum lavamentivorans (strain DS-1 / DSM 13023 / NCIMB 13966)</name>
    <dbReference type="NCBI Taxonomy" id="402881"/>
    <lineage>
        <taxon>Bacteria</taxon>
        <taxon>Pseudomonadati</taxon>
        <taxon>Pseudomonadota</taxon>
        <taxon>Alphaproteobacteria</taxon>
        <taxon>Hyphomicrobiales</taxon>
        <taxon>Parvibaculaceae</taxon>
        <taxon>Parvibaculum</taxon>
    </lineage>
</organism>
<gene>
    <name evidence="6" type="ordered locus">Plav_1972</name>
</gene>
<dbReference type="OrthoDB" id="9786833at2"/>
<evidence type="ECO:0000259" key="5">
    <source>
        <dbReference type="Pfam" id="PF13458"/>
    </source>
</evidence>
<reference evidence="6 7" key="1">
    <citation type="journal article" date="2011" name="Stand. Genomic Sci.">
        <title>Complete genome sequence of Parvibaculum lavamentivorans type strain (DS-1(T)).</title>
        <authorList>
            <person name="Schleheck D."/>
            <person name="Weiss M."/>
            <person name="Pitluck S."/>
            <person name="Bruce D."/>
            <person name="Land M.L."/>
            <person name="Han S."/>
            <person name="Saunders E."/>
            <person name="Tapia R."/>
            <person name="Detter C."/>
            <person name="Brettin T."/>
            <person name="Han J."/>
            <person name="Woyke T."/>
            <person name="Goodwin L."/>
            <person name="Pennacchio L."/>
            <person name="Nolan M."/>
            <person name="Cook A.M."/>
            <person name="Kjelleberg S."/>
            <person name="Thomas T."/>
        </authorList>
    </citation>
    <scope>NUCLEOTIDE SEQUENCE [LARGE SCALE GENOMIC DNA]</scope>
    <source>
        <strain evidence="7">DS-1 / DSM 13023 / NCIMB 13966</strain>
    </source>
</reference>
<evidence type="ECO:0000256" key="3">
    <source>
        <dbReference type="ARBA" id="ARBA00022970"/>
    </source>
</evidence>
<dbReference type="KEGG" id="pla:Plav_1972"/>
<sequence length="403" mass="43562">MKRVAASLFLGTALLWAGAAPAEEIGTIRLGAAVSLTGKYSSNGAFTRNGYDLAVKRINEEGGVTVAGKRYNLAVIYYDDESTPARGAQLVERLIQQDGVKYLLGPYSSGLTEAIAPVTEKYGVPMVEANGAAVSLFRKGYRYLFAVLSTTDQYLRGAVELAASVNEDPSKLRVAMAFENDPFSQDVREGVMEDAAKFGMKIVIDDKLPPELNDMSATLSKAKVLKPDLLLVSGHDKGAALVVRQLADQRVDVPMVAITHCDSAQIAEKFGKIAEYTLCAAQWASTLKYSDALFGSAADYAALYEETYGHAAPYQAAESSAAVQVFADAFERAGSLEPDAVRDALAETDIKTFYGPVKFDETGKNISKPTVLFQVQDGKYVVVYPEAFAEAKVRWPTPSWPTR</sequence>
<accession>A7HUK3</accession>
<keyword evidence="2 4" id="KW-0732">Signal</keyword>
<evidence type="ECO:0000313" key="7">
    <source>
        <dbReference type="Proteomes" id="UP000006377"/>
    </source>
</evidence>
<evidence type="ECO:0000313" key="6">
    <source>
        <dbReference type="EMBL" id="ABS63586.1"/>
    </source>
</evidence>
<evidence type="ECO:0000256" key="1">
    <source>
        <dbReference type="ARBA" id="ARBA00010062"/>
    </source>
</evidence>
<dbReference type="InterPro" id="IPR028081">
    <property type="entry name" value="Leu-bd"/>
</dbReference>
<dbReference type="Proteomes" id="UP000006377">
    <property type="component" value="Chromosome"/>
</dbReference>
<dbReference type="Pfam" id="PF13458">
    <property type="entry name" value="Peripla_BP_6"/>
    <property type="match status" value="1"/>
</dbReference>
<evidence type="ECO:0000256" key="4">
    <source>
        <dbReference type="SAM" id="SignalP"/>
    </source>
</evidence>
<keyword evidence="6" id="KW-0675">Receptor</keyword>
<name>A7HUK3_PARL1</name>